<evidence type="ECO:0000256" key="2">
    <source>
        <dbReference type="ARBA" id="ARBA00022448"/>
    </source>
</evidence>
<dbReference type="InterPro" id="IPR020846">
    <property type="entry name" value="MFS_dom"/>
</dbReference>
<organism evidence="9 10">
    <name type="scientific">Liquorilactobacillus capillatus DSM 19910</name>
    <dbReference type="NCBI Taxonomy" id="1423731"/>
    <lineage>
        <taxon>Bacteria</taxon>
        <taxon>Bacillati</taxon>
        <taxon>Bacillota</taxon>
        <taxon>Bacilli</taxon>
        <taxon>Lactobacillales</taxon>
        <taxon>Lactobacillaceae</taxon>
        <taxon>Liquorilactobacillus</taxon>
    </lineage>
</organism>
<feature type="transmembrane region" description="Helical" evidence="7">
    <location>
        <begin position="163"/>
        <end position="181"/>
    </location>
</feature>
<reference evidence="9 10" key="1">
    <citation type="journal article" date="2015" name="Genome Announc.">
        <title>Expanding the biotechnology potential of lactobacilli through comparative genomics of 213 strains and associated genera.</title>
        <authorList>
            <person name="Sun Z."/>
            <person name="Harris H.M."/>
            <person name="McCann A."/>
            <person name="Guo C."/>
            <person name="Argimon S."/>
            <person name="Zhang W."/>
            <person name="Yang X."/>
            <person name="Jeffery I.B."/>
            <person name="Cooney J.C."/>
            <person name="Kagawa T.F."/>
            <person name="Liu W."/>
            <person name="Song Y."/>
            <person name="Salvetti E."/>
            <person name="Wrobel A."/>
            <person name="Rasinkangas P."/>
            <person name="Parkhill J."/>
            <person name="Rea M.C."/>
            <person name="O'Sullivan O."/>
            <person name="Ritari J."/>
            <person name="Douillard F.P."/>
            <person name="Paul Ross R."/>
            <person name="Yang R."/>
            <person name="Briner A.E."/>
            <person name="Felis G.E."/>
            <person name="de Vos W.M."/>
            <person name="Barrangou R."/>
            <person name="Klaenhammer T.R."/>
            <person name="Caufield P.W."/>
            <person name="Cui Y."/>
            <person name="Zhang H."/>
            <person name="O'Toole P.W."/>
        </authorList>
    </citation>
    <scope>NUCLEOTIDE SEQUENCE [LARGE SCALE GENOMIC DNA]</scope>
    <source>
        <strain evidence="9 10">DSM 19910</strain>
    </source>
</reference>
<keyword evidence="2" id="KW-0813">Transport</keyword>
<dbReference type="PROSITE" id="PS50850">
    <property type="entry name" value="MFS"/>
    <property type="match status" value="1"/>
</dbReference>
<feature type="transmembrane region" description="Helical" evidence="7">
    <location>
        <begin position="291"/>
        <end position="310"/>
    </location>
</feature>
<accession>A0A0R1M601</accession>
<dbReference type="PATRIC" id="fig|1423731.3.peg.1835"/>
<evidence type="ECO:0000256" key="4">
    <source>
        <dbReference type="ARBA" id="ARBA00022692"/>
    </source>
</evidence>
<feature type="transmembrane region" description="Helical" evidence="7">
    <location>
        <begin position="100"/>
        <end position="122"/>
    </location>
</feature>
<dbReference type="Gene3D" id="1.20.1250.20">
    <property type="entry name" value="MFS general substrate transporter like domains"/>
    <property type="match status" value="1"/>
</dbReference>
<keyword evidence="5 7" id="KW-1133">Transmembrane helix</keyword>
<dbReference type="InterPro" id="IPR011701">
    <property type="entry name" value="MFS"/>
</dbReference>
<feature type="transmembrane region" description="Helical" evidence="7">
    <location>
        <begin position="134"/>
        <end position="157"/>
    </location>
</feature>
<feature type="transmembrane region" description="Helical" evidence="7">
    <location>
        <begin position="265"/>
        <end position="285"/>
    </location>
</feature>
<keyword evidence="4 7" id="KW-0812">Transmembrane</keyword>
<feature type="domain" description="Major facilitator superfamily (MFS) profile" evidence="8">
    <location>
        <begin position="9"/>
        <end position="384"/>
    </location>
</feature>
<sequence length="413" mass="45136">MENDRSKKSFKSAILSIALMLMSAQVIYPVLPQMKQYFTRFSAAQVETLMTIPSLGILLAITLSEIIIQRFGRQRVIIGGLLLTLFCGVLPLLISNYFVILGARFCFGVGVGVFNALSISLITEFYRGGERAQLLGYQNSVQNFGAALLSLLVGWLLTIQWKLVFAVYLIAVIPLILVLLYGQGFERSSKVVGKQRCNWQVVLYGIYLLIIYAFYTIMQVKLSQLIVHKGLGNTSIAAAILSSISIVSVVVGLVYAPIFSLFRRYLIPISLLGMGSGFIVIKISYSLFSLALGVILTGIFFALLIPAIYGQAAELSPANSDGLTTTILLVGVNLGIFLSPLIAGRLAQTLFGDSPEQAIKLSIIMFTLLGGGHLLIIFLKNQLSRFTSGLKKRSLINDLDGDNGEGQCLERKR</sequence>
<dbReference type="Pfam" id="PF07690">
    <property type="entry name" value="MFS_1"/>
    <property type="match status" value="1"/>
</dbReference>
<feature type="transmembrane region" description="Helical" evidence="7">
    <location>
        <begin position="363"/>
        <end position="383"/>
    </location>
</feature>
<evidence type="ECO:0000256" key="3">
    <source>
        <dbReference type="ARBA" id="ARBA00022475"/>
    </source>
</evidence>
<evidence type="ECO:0000313" key="10">
    <source>
        <dbReference type="Proteomes" id="UP000051621"/>
    </source>
</evidence>
<gene>
    <name evidence="9" type="ORF">FC81_GL001790</name>
</gene>
<evidence type="ECO:0000259" key="8">
    <source>
        <dbReference type="PROSITE" id="PS50850"/>
    </source>
</evidence>
<evidence type="ECO:0000313" key="9">
    <source>
        <dbReference type="EMBL" id="KRL03536.1"/>
    </source>
</evidence>
<evidence type="ECO:0000256" key="1">
    <source>
        <dbReference type="ARBA" id="ARBA00004651"/>
    </source>
</evidence>
<protein>
    <recommendedName>
        <fullName evidence="8">Major facilitator superfamily (MFS) profile domain-containing protein</fullName>
    </recommendedName>
</protein>
<dbReference type="SUPFAM" id="SSF103473">
    <property type="entry name" value="MFS general substrate transporter"/>
    <property type="match status" value="1"/>
</dbReference>
<name>A0A0R1M601_9LACO</name>
<feature type="transmembrane region" description="Helical" evidence="7">
    <location>
        <begin position="201"/>
        <end position="218"/>
    </location>
</feature>
<feature type="transmembrane region" description="Helical" evidence="7">
    <location>
        <begin position="12"/>
        <end position="31"/>
    </location>
</feature>
<feature type="transmembrane region" description="Helical" evidence="7">
    <location>
        <begin position="76"/>
        <end position="94"/>
    </location>
</feature>
<dbReference type="InterPro" id="IPR050171">
    <property type="entry name" value="MFS_Transporters"/>
</dbReference>
<feature type="transmembrane region" description="Helical" evidence="7">
    <location>
        <begin position="43"/>
        <end position="64"/>
    </location>
</feature>
<feature type="transmembrane region" description="Helical" evidence="7">
    <location>
        <begin position="322"/>
        <end position="343"/>
    </location>
</feature>
<dbReference type="AlphaFoldDB" id="A0A0R1M601"/>
<dbReference type="Proteomes" id="UP000051621">
    <property type="component" value="Unassembled WGS sequence"/>
</dbReference>
<dbReference type="GO" id="GO:0005886">
    <property type="term" value="C:plasma membrane"/>
    <property type="evidence" value="ECO:0007669"/>
    <property type="project" value="UniProtKB-SubCell"/>
</dbReference>
<keyword evidence="6 7" id="KW-0472">Membrane</keyword>
<dbReference type="RefSeq" id="WP_057741656.1">
    <property type="nucleotide sequence ID" value="NZ_AZEF01000002.1"/>
</dbReference>
<dbReference type="OrthoDB" id="1650550at2"/>
<proteinExistence type="predicted"/>
<dbReference type="GO" id="GO:0022857">
    <property type="term" value="F:transmembrane transporter activity"/>
    <property type="evidence" value="ECO:0007669"/>
    <property type="project" value="InterPro"/>
</dbReference>
<dbReference type="InterPro" id="IPR036259">
    <property type="entry name" value="MFS_trans_sf"/>
</dbReference>
<comment type="caution">
    <text evidence="9">The sequence shown here is derived from an EMBL/GenBank/DDBJ whole genome shotgun (WGS) entry which is preliminary data.</text>
</comment>
<dbReference type="PANTHER" id="PTHR23517">
    <property type="entry name" value="RESISTANCE PROTEIN MDTM, PUTATIVE-RELATED-RELATED"/>
    <property type="match status" value="1"/>
</dbReference>
<keyword evidence="3" id="KW-1003">Cell membrane</keyword>
<evidence type="ECO:0000256" key="5">
    <source>
        <dbReference type="ARBA" id="ARBA00022989"/>
    </source>
</evidence>
<dbReference type="EMBL" id="AZEF01000002">
    <property type="protein sequence ID" value="KRL03536.1"/>
    <property type="molecule type" value="Genomic_DNA"/>
</dbReference>
<comment type="subcellular location">
    <subcellularLocation>
        <location evidence="1">Cell membrane</location>
        <topology evidence="1">Multi-pass membrane protein</topology>
    </subcellularLocation>
</comment>
<dbReference type="PANTHER" id="PTHR23517:SF3">
    <property type="entry name" value="INTEGRAL MEMBRANE TRANSPORT PROTEIN"/>
    <property type="match status" value="1"/>
</dbReference>
<evidence type="ECO:0000256" key="7">
    <source>
        <dbReference type="SAM" id="Phobius"/>
    </source>
</evidence>
<evidence type="ECO:0000256" key="6">
    <source>
        <dbReference type="ARBA" id="ARBA00023136"/>
    </source>
</evidence>
<feature type="transmembrane region" description="Helical" evidence="7">
    <location>
        <begin position="238"/>
        <end position="258"/>
    </location>
</feature>
<dbReference type="STRING" id="1423731.FC81_GL001790"/>
<keyword evidence="10" id="KW-1185">Reference proteome</keyword>